<evidence type="ECO:0000256" key="4">
    <source>
        <dbReference type="SAM" id="MobiDB-lite"/>
    </source>
</evidence>
<dbReference type="InterPro" id="IPR001461">
    <property type="entry name" value="Aspartic_peptidase_A1"/>
</dbReference>
<evidence type="ECO:0000256" key="2">
    <source>
        <dbReference type="PIRSR" id="PIRSR601461-1"/>
    </source>
</evidence>
<feature type="region of interest" description="Disordered" evidence="4">
    <location>
        <begin position="464"/>
        <end position="504"/>
    </location>
</feature>
<dbReference type="FunFam" id="2.40.70.10:FF:000012">
    <property type="entry name" value="Aspartyl protease family protein 1"/>
    <property type="match status" value="1"/>
</dbReference>
<keyword evidence="8" id="KW-1185">Reference proteome</keyword>
<dbReference type="InterPro" id="IPR001969">
    <property type="entry name" value="Aspartic_peptidase_AS"/>
</dbReference>
<dbReference type="EMBL" id="NMUH01005704">
    <property type="protein sequence ID" value="MQM13472.1"/>
    <property type="molecule type" value="Genomic_DNA"/>
</dbReference>
<accession>A0A843WS90</accession>
<keyword evidence="3" id="KW-0378">Hydrolase</keyword>
<keyword evidence="5" id="KW-0732">Signal</keyword>
<dbReference type="AlphaFoldDB" id="A0A843WS90"/>
<keyword evidence="3" id="KW-0064">Aspartyl protease</keyword>
<feature type="signal peptide" evidence="5">
    <location>
        <begin position="1"/>
        <end position="25"/>
    </location>
</feature>
<evidence type="ECO:0000313" key="8">
    <source>
        <dbReference type="Proteomes" id="UP000652761"/>
    </source>
</evidence>
<evidence type="ECO:0000256" key="5">
    <source>
        <dbReference type="SAM" id="SignalP"/>
    </source>
</evidence>
<name>A0A843WS90_COLES</name>
<proteinExistence type="inferred from homology"/>
<evidence type="ECO:0000256" key="3">
    <source>
        <dbReference type="RuleBase" id="RU000454"/>
    </source>
</evidence>
<evidence type="ECO:0000259" key="6">
    <source>
        <dbReference type="PROSITE" id="PS51767"/>
    </source>
</evidence>
<dbReference type="PRINTS" id="PR00792">
    <property type="entry name" value="PEPSIN"/>
</dbReference>
<comment type="caution">
    <text evidence="7">The sequence shown here is derived from an EMBL/GenBank/DDBJ whole genome shotgun (WGS) entry which is preliminary data.</text>
</comment>
<comment type="similarity">
    <text evidence="1 3">Belongs to the peptidase A1 family.</text>
</comment>
<feature type="domain" description="Peptidase A1" evidence="6">
    <location>
        <begin position="108"/>
        <end position="461"/>
    </location>
</feature>
<evidence type="ECO:0000313" key="7">
    <source>
        <dbReference type="EMBL" id="MQM13472.1"/>
    </source>
</evidence>
<dbReference type="InterPro" id="IPR033121">
    <property type="entry name" value="PEPTIDASE_A1"/>
</dbReference>
<feature type="active site" evidence="2">
    <location>
        <position position="332"/>
    </location>
</feature>
<dbReference type="GO" id="GO:0004190">
    <property type="term" value="F:aspartic-type endopeptidase activity"/>
    <property type="evidence" value="ECO:0007669"/>
    <property type="project" value="UniProtKB-KW"/>
</dbReference>
<dbReference type="SUPFAM" id="SSF50630">
    <property type="entry name" value="Acid proteases"/>
    <property type="match status" value="1"/>
</dbReference>
<dbReference type="Pfam" id="PF14541">
    <property type="entry name" value="TAXi_C"/>
    <property type="match status" value="1"/>
</dbReference>
<dbReference type="GO" id="GO:0006508">
    <property type="term" value="P:proteolysis"/>
    <property type="evidence" value="ECO:0007669"/>
    <property type="project" value="UniProtKB-KW"/>
</dbReference>
<dbReference type="PROSITE" id="PS51767">
    <property type="entry name" value="PEPTIDASE_A1"/>
    <property type="match status" value="1"/>
</dbReference>
<evidence type="ECO:0000256" key="1">
    <source>
        <dbReference type="ARBA" id="ARBA00007447"/>
    </source>
</evidence>
<feature type="active site" evidence="2">
    <location>
        <position position="126"/>
    </location>
</feature>
<feature type="chain" id="PRO_5033037371" description="Peptidase A1 domain-containing protein" evidence="5">
    <location>
        <begin position="26"/>
        <end position="534"/>
    </location>
</feature>
<dbReference type="Gene3D" id="2.40.70.10">
    <property type="entry name" value="Acid Proteases"/>
    <property type="match status" value="2"/>
</dbReference>
<reference evidence="7" key="1">
    <citation type="submission" date="2017-07" db="EMBL/GenBank/DDBJ databases">
        <title>Taro Niue Genome Assembly and Annotation.</title>
        <authorList>
            <person name="Atibalentja N."/>
            <person name="Keating K."/>
            <person name="Fields C.J."/>
        </authorList>
    </citation>
    <scope>NUCLEOTIDE SEQUENCE</scope>
    <source>
        <strain evidence="7">Niue_2</strain>
        <tissue evidence="7">Leaf</tissue>
    </source>
</reference>
<dbReference type="OrthoDB" id="2747330at2759"/>
<dbReference type="PANTHER" id="PTHR13683">
    <property type="entry name" value="ASPARTYL PROTEASES"/>
    <property type="match status" value="1"/>
</dbReference>
<feature type="compositionally biased region" description="Polar residues" evidence="4">
    <location>
        <begin position="480"/>
        <end position="503"/>
    </location>
</feature>
<gene>
    <name evidence="7" type="ORF">Taro_046395</name>
</gene>
<sequence>MVSVASAVLPLFFLALVAAPTGCLAATYVFDFHHRFSPTVKKWAESRDWAAGRAGVWSWPEEGSVDYYAALTQHDRAIRGRGLAGANSRLTFSEGNVTFRISTLGFLHYAVVSVGTPSTDYLVALDTGSDLFWVPCDCKSCASTSAQDFGLADIRFSIYSPSTSTTSKKIPCSSTYCDLQSQCSAADSSCPYQVAYVSANTSSSGILVQDVLYLVTDDSRNKTVKAPIIFGCGEVQTGSFLDSAAPNGLFGLGLERISVPSTLSRAGLISDSFSMCFGRDGLGRISFGDKGSSDQDETPINIYGSHPTYNVTVTEIRVGNRSFAEEFYILVDSGTSFTYLADPAYTILAENFDLMIQDQRIVPPSSIPFKYCYLPRSNESLIPTVGLKMGGGSEFPVTRPIIVVSSRLQTFYCLALVKSRGLNIIGQIVAVSHTPNILHAENFMTGLRIVFNREKKVLGYDVEDSSTLPVKPSNPIAPSPTYSARPTSYNPQATQTRNNTSQIPVLPTSSSYSVYLSSFRQISLILSLLSIAVL</sequence>
<dbReference type="InterPro" id="IPR021109">
    <property type="entry name" value="Peptidase_aspartic_dom_sf"/>
</dbReference>
<protein>
    <recommendedName>
        <fullName evidence="6">Peptidase A1 domain-containing protein</fullName>
    </recommendedName>
</protein>
<dbReference type="Pfam" id="PF14543">
    <property type="entry name" value="TAXi_N"/>
    <property type="match status" value="1"/>
</dbReference>
<keyword evidence="3" id="KW-0645">Protease</keyword>
<dbReference type="Proteomes" id="UP000652761">
    <property type="component" value="Unassembled WGS sequence"/>
</dbReference>
<organism evidence="7 8">
    <name type="scientific">Colocasia esculenta</name>
    <name type="common">Wild taro</name>
    <name type="synonym">Arum esculentum</name>
    <dbReference type="NCBI Taxonomy" id="4460"/>
    <lineage>
        <taxon>Eukaryota</taxon>
        <taxon>Viridiplantae</taxon>
        <taxon>Streptophyta</taxon>
        <taxon>Embryophyta</taxon>
        <taxon>Tracheophyta</taxon>
        <taxon>Spermatophyta</taxon>
        <taxon>Magnoliopsida</taxon>
        <taxon>Liliopsida</taxon>
        <taxon>Araceae</taxon>
        <taxon>Aroideae</taxon>
        <taxon>Colocasieae</taxon>
        <taxon>Colocasia</taxon>
    </lineage>
</organism>
<dbReference type="InterPro" id="IPR032861">
    <property type="entry name" value="TAXi_N"/>
</dbReference>
<dbReference type="PROSITE" id="PS00141">
    <property type="entry name" value="ASP_PROTEASE"/>
    <property type="match status" value="1"/>
</dbReference>
<dbReference type="PANTHER" id="PTHR13683:SF232">
    <property type="entry name" value="OS09G0542100 PROTEIN"/>
    <property type="match status" value="1"/>
</dbReference>
<dbReference type="InterPro" id="IPR032799">
    <property type="entry name" value="TAXi_C"/>
</dbReference>